<dbReference type="EMBL" id="BJYS01000046">
    <property type="protein sequence ID" value="GEO06885.1"/>
    <property type="molecule type" value="Genomic_DNA"/>
</dbReference>
<dbReference type="PANTHER" id="PTHR36175:SF1">
    <property type="entry name" value="CYANOPHYCINASE"/>
    <property type="match status" value="1"/>
</dbReference>
<feature type="active site" description="Charge relay system" evidence="9">
    <location>
        <position position="186"/>
    </location>
</feature>
<evidence type="ECO:0000256" key="1">
    <source>
        <dbReference type="ARBA" id="ARBA00001092"/>
    </source>
</evidence>
<evidence type="ECO:0000256" key="2">
    <source>
        <dbReference type="ARBA" id="ARBA00002039"/>
    </source>
</evidence>
<sequence length="277" mass="30176">MRTPKGILIAIGGKEDKGDKNNPIHERNEQFIKLEILERFTVELKGNNPLIVVIPTASTVPEEVAKDYITVFGKLNCKNVKVADIRSREDAVKQEYIQLIKEADGVMFTGGDQLRLTSILGGTEFLSFLKHRYLKEPIVIAGTSAGAAAMSSGMIYEGQKDNGMFKGDVRSTSGLEFMKNAAIDTHFIARGRMIRMAHRLASNPGCIGIGLEEDTGIVVKEGQEAEVIGSGLIVLMDARGCTASNIYDIENGEPVTLKNLKIDLLGKGDTFTLPSFN</sequence>
<evidence type="ECO:0000256" key="3">
    <source>
        <dbReference type="ARBA" id="ARBA00006534"/>
    </source>
</evidence>
<comment type="caution">
    <text evidence="10">The sequence shown here is derived from an EMBL/GenBank/DDBJ whole genome shotgun (WGS) entry which is preliminary data.</text>
</comment>
<dbReference type="InterPro" id="IPR029062">
    <property type="entry name" value="Class_I_gatase-like"/>
</dbReference>
<dbReference type="InterPro" id="IPR005320">
    <property type="entry name" value="Peptidase_S51"/>
</dbReference>
<evidence type="ECO:0000256" key="7">
    <source>
        <dbReference type="ARBA" id="ARBA00022801"/>
    </source>
</evidence>
<dbReference type="CDD" id="cd03145">
    <property type="entry name" value="GAT1_cyanophycinase"/>
    <property type="match status" value="1"/>
</dbReference>
<dbReference type="GO" id="GO:0006508">
    <property type="term" value="P:proteolysis"/>
    <property type="evidence" value="ECO:0007669"/>
    <property type="project" value="UniProtKB-KW"/>
</dbReference>
<dbReference type="AlphaFoldDB" id="A0A512B4I2"/>
<dbReference type="GO" id="GO:0008241">
    <property type="term" value="F:peptidyl-dipeptidase activity"/>
    <property type="evidence" value="ECO:0007669"/>
    <property type="project" value="UniProtKB-EC"/>
</dbReference>
<evidence type="ECO:0000256" key="6">
    <source>
        <dbReference type="ARBA" id="ARBA00022670"/>
    </source>
</evidence>
<keyword evidence="7" id="KW-0378">Hydrolase</keyword>
<dbReference type="Pfam" id="PF03575">
    <property type="entry name" value="Peptidase_S51"/>
    <property type="match status" value="1"/>
</dbReference>
<evidence type="ECO:0000313" key="10">
    <source>
        <dbReference type="EMBL" id="GEO06885.1"/>
    </source>
</evidence>
<dbReference type="GO" id="GO:0008236">
    <property type="term" value="F:serine-type peptidase activity"/>
    <property type="evidence" value="ECO:0007669"/>
    <property type="project" value="UniProtKB-KW"/>
</dbReference>
<accession>A0A512B4I2</accession>
<feature type="active site" description="Charge relay system" evidence="9">
    <location>
        <position position="213"/>
    </location>
</feature>
<dbReference type="PANTHER" id="PTHR36175">
    <property type="entry name" value="CYANOPHYCINASE"/>
    <property type="match status" value="1"/>
</dbReference>
<name>A0A512B4I2_9BACT</name>
<feature type="active site" description="Charge relay system" evidence="9">
    <location>
        <position position="144"/>
    </location>
</feature>
<protein>
    <recommendedName>
        <fullName evidence="5">Cyanophycinase</fullName>
        <ecNumber evidence="4">3.4.15.6</ecNumber>
    </recommendedName>
</protein>
<evidence type="ECO:0000256" key="9">
    <source>
        <dbReference type="PIRSR" id="PIRSR032067-1"/>
    </source>
</evidence>
<evidence type="ECO:0000256" key="8">
    <source>
        <dbReference type="ARBA" id="ARBA00022825"/>
    </source>
</evidence>
<comment type="function">
    <text evidence="2">Exopeptidase that catalyzes the hydrolytic cleavage of multi-L-arginyl-poly-L-aspartic acid (cyanophycin; a water-insoluble reserve polymer) into aspartate-arginine dipeptides.</text>
</comment>
<organism evidence="10 11">
    <name type="scientific">Adhaeribacter aerolatus</name>
    <dbReference type="NCBI Taxonomy" id="670289"/>
    <lineage>
        <taxon>Bacteria</taxon>
        <taxon>Pseudomonadati</taxon>
        <taxon>Bacteroidota</taxon>
        <taxon>Cytophagia</taxon>
        <taxon>Cytophagales</taxon>
        <taxon>Hymenobacteraceae</taxon>
        <taxon>Adhaeribacter</taxon>
    </lineage>
</organism>
<dbReference type="EC" id="3.4.15.6" evidence="4"/>
<dbReference type="Gene3D" id="3.40.50.880">
    <property type="match status" value="1"/>
</dbReference>
<evidence type="ECO:0000313" key="11">
    <source>
        <dbReference type="Proteomes" id="UP000321532"/>
    </source>
</evidence>
<comment type="similarity">
    <text evidence="3">Belongs to the peptidase S51 family.</text>
</comment>
<keyword evidence="11" id="KW-1185">Reference proteome</keyword>
<dbReference type="PIRSF" id="PIRSF032067">
    <property type="entry name" value="Cyanophycinase"/>
    <property type="match status" value="1"/>
</dbReference>
<dbReference type="InterPro" id="IPR011811">
    <property type="entry name" value="Peptidase_S51_cyanophycinase"/>
</dbReference>
<keyword evidence="8" id="KW-0720">Serine protease</keyword>
<reference evidence="10 11" key="1">
    <citation type="submission" date="2019-07" db="EMBL/GenBank/DDBJ databases">
        <title>Whole genome shotgun sequence of Adhaeribacter aerolatus NBRC 106133.</title>
        <authorList>
            <person name="Hosoyama A."/>
            <person name="Uohara A."/>
            <person name="Ohji S."/>
            <person name="Ichikawa N."/>
        </authorList>
    </citation>
    <scope>NUCLEOTIDE SEQUENCE [LARGE SCALE GENOMIC DNA]</scope>
    <source>
        <strain evidence="10 11">NBRC 106133</strain>
    </source>
</reference>
<proteinExistence type="inferred from homology"/>
<evidence type="ECO:0000256" key="5">
    <source>
        <dbReference type="ARBA" id="ARBA00015719"/>
    </source>
</evidence>
<comment type="catalytic activity">
    <reaction evidence="1">
        <text>[L-4-(L-arginin-2-N-yl)aspartate](n) + H2O = [L-4-(L-arginin-2-N-yl)aspartate](n-1) + L-4-(L-arginin-2-N-yl)aspartate</text>
        <dbReference type="Rhea" id="RHEA:12845"/>
        <dbReference type="Rhea" id="RHEA-COMP:13728"/>
        <dbReference type="Rhea" id="RHEA-COMP:13734"/>
        <dbReference type="ChEBI" id="CHEBI:15377"/>
        <dbReference type="ChEBI" id="CHEBI:137986"/>
        <dbReference type="ChEBI" id="CHEBI:137991"/>
        <dbReference type="EC" id="3.4.15.6"/>
    </reaction>
</comment>
<evidence type="ECO:0000256" key="4">
    <source>
        <dbReference type="ARBA" id="ARBA00013115"/>
    </source>
</evidence>
<dbReference type="Proteomes" id="UP000321532">
    <property type="component" value="Unassembled WGS sequence"/>
</dbReference>
<dbReference type="NCBIfam" id="TIGR02069">
    <property type="entry name" value="cyanophycinase"/>
    <property type="match status" value="1"/>
</dbReference>
<gene>
    <name evidence="10" type="primary">cphB_4</name>
    <name evidence="10" type="ORF">AAE02nite_45490</name>
</gene>
<dbReference type="SUPFAM" id="SSF52317">
    <property type="entry name" value="Class I glutamine amidotransferase-like"/>
    <property type="match status" value="1"/>
</dbReference>
<keyword evidence="6" id="KW-0645">Protease</keyword>